<keyword evidence="12" id="KW-1185">Reference proteome</keyword>
<gene>
    <name evidence="11" type="ORF">SAMN06296036_1144</name>
</gene>
<evidence type="ECO:0000256" key="6">
    <source>
        <dbReference type="ARBA" id="ARBA00022741"/>
    </source>
</evidence>
<dbReference type="Gene3D" id="3.40.50.300">
    <property type="entry name" value="P-loop containing nucleotide triphosphate hydrolases"/>
    <property type="match status" value="1"/>
</dbReference>
<dbReference type="Proteomes" id="UP000192907">
    <property type="component" value="Unassembled WGS sequence"/>
</dbReference>
<accession>A0A1Y6CAS8</accession>
<keyword evidence="6" id="KW-0547">Nucleotide-binding</keyword>
<reference evidence="12" key="1">
    <citation type="submission" date="2017-04" db="EMBL/GenBank/DDBJ databases">
        <authorList>
            <person name="Varghese N."/>
            <person name="Submissions S."/>
        </authorList>
    </citation>
    <scope>NUCLEOTIDE SEQUENCE [LARGE SCALE GENOMIC DNA]</scope>
    <source>
        <strain evidence="12">RKEM611</strain>
    </source>
</reference>
<keyword evidence="4" id="KW-0536">Nodulation</keyword>
<dbReference type="InterPro" id="IPR017871">
    <property type="entry name" value="ABC_transporter-like_CS"/>
</dbReference>
<evidence type="ECO:0000256" key="5">
    <source>
        <dbReference type="ARBA" id="ARBA00022475"/>
    </source>
</evidence>
<feature type="domain" description="ABC transporter" evidence="10">
    <location>
        <begin position="5"/>
        <end position="231"/>
    </location>
</feature>
<dbReference type="GO" id="GO:0016887">
    <property type="term" value="F:ATP hydrolysis activity"/>
    <property type="evidence" value="ECO:0007669"/>
    <property type="project" value="InterPro"/>
</dbReference>
<dbReference type="Pfam" id="PF00005">
    <property type="entry name" value="ABC_tran"/>
    <property type="match status" value="1"/>
</dbReference>
<keyword evidence="9" id="KW-0472">Membrane</keyword>
<proteinExistence type="inferred from homology"/>
<evidence type="ECO:0000256" key="4">
    <source>
        <dbReference type="ARBA" id="ARBA00022458"/>
    </source>
</evidence>
<keyword evidence="8" id="KW-1278">Translocase</keyword>
<evidence type="ECO:0000256" key="9">
    <source>
        <dbReference type="ARBA" id="ARBA00023136"/>
    </source>
</evidence>
<dbReference type="SUPFAM" id="SSF52540">
    <property type="entry name" value="P-loop containing nucleoside triphosphate hydrolases"/>
    <property type="match status" value="1"/>
</dbReference>
<dbReference type="GO" id="GO:0005524">
    <property type="term" value="F:ATP binding"/>
    <property type="evidence" value="ECO:0007669"/>
    <property type="project" value="UniProtKB-KW"/>
</dbReference>
<dbReference type="PANTHER" id="PTHR42711">
    <property type="entry name" value="ABC TRANSPORTER ATP-BINDING PROTEIN"/>
    <property type="match status" value="1"/>
</dbReference>
<dbReference type="EMBL" id="FWZT01000014">
    <property type="protein sequence ID" value="SMF45905.1"/>
    <property type="molecule type" value="Genomic_DNA"/>
</dbReference>
<dbReference type="GO" id="GO:0005886">
    <property type="term" value="C:plasma membrane"/>
    <property type="evidence" value="ECO:0007669"/>
    <property type="project" value="UniProtKB-SubCell"/>
</dbReference>
<dbReference type="PANTHER" id="PTHR42711:SF5">
    <property type="entry name" value="ABC TRANSPORTER ATP-BINDING PROTEIN NATA"/>
    <property type="match status" value="1"/>
</dbReference>
<dbReference type="CDD" id="cd03230">
    <property type="entry name" value="ABC_DR_subfamily_A"/>
    <property type="match status" value="1"/>
</dbReference>
<evidence type="ECO:0000259" key="10">
    <source>
        <dbReference type="PROSITE" id="PS50893"/>
    </source>
</evidence>
<dbReference type="PROSITE" id="PS50893">
    <property type="entry name" value="ABC_TRANSPORTER_2"/>
    <property type="match status" value="1"/>
</dbReference>
<dbReference type="FunFam" id="3.40.50.300:FF:000589">
    <property type="entry name" value="ABC transporter, ATP-binding subunit"/>
    <property type="match status" value="1"/>
</dbReference>
<organism evidence="11 12">
    <name type="scientific">Pseudobacteriovorax antillogorgiicola</name>
    <dbReference type="NCBI Taxonomy" id="1513793"/>
    <lineage>
        <taxon>Bacteria</taxon>
        <taxon>Pseudomonadati</taxon>
        <taxon>Bdellovibrionota</taxon>
        <taxon>Oligoflexia</taxon>
        <taxon>Oligoflexales</taxon>
        <taxon>Pseudobacteriovoracaceae</taxon>
        <taxon>Pseudobacteriovorax</taxon>
    </lineage>
</organism>
<keyword evidence="7 11" id="KW-0067">ATP-binding</keyword>
<keyword evidence="3" id="KW-0813">Transport</keyword>
<dbReference type="SMART" id="SM00382">
    <property type="entry name" value="AAA"/>
    <property type="match status" value="1"/>
</dbReference>
<dbReference type="RefSeq" id="WP_132321598.1">
    <property type="nucleotide sequence ID" value="NZ_FWZT01000014.1"/>
</dbReference>
<protein>
    <submittedName>
        <fullName evidence="11">ABC-2 type transport system ATP-binding protein</fullName>
    </submittedName>
</protein>
<dbReference type="STRING" id="1513793.SAMN06296036_1144"/>
<evidence type="ECO:0000256" key="2">
    <source>
        <dbReference type="ARBA" id="ARBA00005417"/>
    </source>
</evidence>
<dbReference type="InterPro" id="IPR003593">
    <property type="entry name" value="AAA+_ATPase"/>
</dbReference>
<keyword evidence="5" id="KW-1003">Cell membrane</keyword>
<evidence type="ECO:0000256" key="3">
    <source>
        <dbReference type="ARBA" id="ARBA00022448"/>
    </source>
</evidence>
<evidence type="ECO:0000256" key="7">
    <source>
        <dbReference type="ARBA" id="ARBA00022840"/>
    </source>
</evidence>
<evidence type="ECO:0000256" key="8">
    <source>
        <dbReference type="ARBA" id="ARBA00022967"/>
    </source>
</evidence>
<sequence>MKPLLEALHIKKKFQTLTAVDDISLHVAPGECLALLGPNGAGKTTTVEILEGLQSPDSGTVKLFGQDMTPRSKRDLMQRVGVMLQETNLYKKLTVKETLSLFRSFFKQGLDVQQAIQIVQLEDKQNARLEELSGGQKQRAFLACALVNEPELLFLDEPTTGLDPQSRRMIWDLLDKEKGKGRGILLTTHYMDEAEYLADRVAIVDHGKIITEGSPEELIRQYCGEQVLSFSFEDTDARHENLLEENLAWFKQVKKVQNRYEFIAQNLVSAIHDLTQATSKLSLKLAGIEMRRSTLEDVFLTLTGRSIRDA</sequence>
<evidence type="ECO:0000313" key="12">
    <source>
        <dbReference type="Proteomes" id="UP000192907"/>
    </source>
</evidence>
<dbReference type="PROSITE" id="PS00211">
    <property type="entry name" value="ABC_TRANSPORTER_1"/>
    <property type="match status" value="1"/>
</dbReference>
<evidence type="ECO:0000256" key="1">
    <source>
        <dbReference type="ARBA" id="ARBA00004236"/>
    </source>
</evidence>
<dbReference type="AlphaFoldDB" id="A0A1Y6CAS8"/>
<dbReference type="InterPro" id="IPR003439">
    <property type="entry name" value="ABC_transporter-like_ATP-bd"/>
</dbReference>
<dbReference type="InterPro" id="IPR027417">
    <property type="entry name" value="P-loop_NTPase"/>
</dbReference>
<comment type="similarity">
    <text evidence="2">Belongs to the ABC transporter superfamily.</text>
</comment>
<name>A0A1Y6CAS8_9BACT</name>
<comment type="subcellular location">
    <subcellularLocation>
        <location evidence="1">Cell membrane</location>
    </subcellularLocation>
</comment>
<evidence type="ECO:0000313" key="11">
    <source>
        <dbReference type="EMBL" id="SMF45905.1"/>
    </source>
</evidence>
<dbReference type="InterPro" id="IPR050763">
    <property type="entry name" value="ABC_transporter_ATP-binding"/>
</dbReference>
<dbReference type="OrthoDB" id="5289537at2"/>